<accession>A0A2W2B3F8</accession>
<reference evidence="2 3" key="1">
    <citation type="submission" date="2018-01" db="EMBL/GenBank/DDBJ databases">
        <title>Draft genome sequence of Jiangella sp. GTF31.</title>
        <authorList>
            <person name="Sahin N."/>
            <person name="Ay H."/>
            <person name="Saygin H."/>
        </authorList>
    </citation>
    <scope>NUCLEOTIDE SEQUENCE [LARGE SCALE GENOMIC DNA]</scope>
    <source>
        <strain evidence="2 3">GTF31</strain>
    </source>
</reference>
<dbReference type="InterPro" id="IPR036188">
    <property type="entry name" value="FAD/NAD-bd_sf"/>
</dbReference>
<dbReference type="PANTHER" id="PTHR42685:SF22">
    <property type="entry name" value="CONDITIONED MEDIUM FACTOR RECEPTOR 1"/>
    <property type="match status" value="1"/>
</dbReference>
<dbReference type="Pfam" id="PF01494">
    <property type="entry name" value="FAD_binding_3"/>
    <property type="match status" value="1"/>
</dbReference>
<name>A0A2W2B3F8_9ACTN</name>
<keyword evidence="3" id="KW-1185">Reference proteome</keyword>
<dbReference type="SUPFAM" id="SSF51905">
    <property type="entry name" value="FAD/NAD(P)-binding domain"/>
    <property type="match status" value="1"/>
</dbReference>
<proteinExistence type="predicted"/>
<dbReference type="InterPro" id="IPR050407">
    <property type="entry name" value="Geranylgeranyl_reductase"/>
</dbReference>
<organism evidence="2 3">
    <name type="scientific">Jiangella anatolica</name>
    <dbReference type="NCBI Taxonomy" id="2670374"/>
    <lineage>
        <taxon>Bacteria</taxon>
        <taxon>Bacillati</taxon>
        <taxon>Actinomycetota</taxon>
        <taxon>Actinomycetes</taxon>
        <taxon>Jiangellales</taxon>
        <taxon>Jiangellaceae</taxon>
        <taxon>Jiangella</taxon>
    </lineage>
</organism>
<dbReference type="Proteomes" id="UP000248764">
    <property type="component" value="Unassembled WGS sequence"/>
</dbReference>
<evidence type="ECO:0000259" key="1">
    <source>
        <dbReference type="Pfam" id="PF01494"/>
    </source>
</evidence>
<dbReference type="RefSeq" id="WP_111256266.1">
    <property type="nucleotide sequence ID" value="NZ_POTW01000049.1"/>
</dbReference>
<comment type="caution">
    <text evidence="2">The sequence shown here is derived from an EMBL/GenBank/DDBJ whole genome shotgun (WGS) entry which is preliminary data.</text>
</comment>
<dbReference type="GO" id="GO:0071949">
    <property type="term" value="F:FAD binding"/>
    <property type="evidence" value="ECO:0007669"/>
    <property type="project" value="InterPro"/>
</dbReference>
<dbReference type="Gene3D" id="3.50.50.60">
    <property type="entry name" value="FAD/NAD(P)-binding domain"/>
    <property type="match status" value="1"/>
</dbReference>
<dbReference type="PANTHER" id="PTHR42685">
    <property type="entry name" value="GERANYLGERANYL DIPHOSPHATE REDUCTASE"/>
    <property type="match status" value="1"/>
</dbReference>
<gene>
    <name evidence="2" type="ORF">C1I92_19240</name>
</gene>
<evidence type="ECO:0000313" key="2">
    <source>
        <dbReference type="EMBL" id="PZF81865.1"/>
    </source>
</evidence>
<dbReference type="PRINTS" id="PR00420">
    <property type="entry name" value="RNGMNOXGNASE"/>
</dbReference>
<evidence type="ECO:0000313" key="3">
    <source>
        <dbReference type="Proteomes" id="UP000248764"/>
    </source>
</evidence>
<dbReference type="EMBL" id="POTW01000049">
    <property type="protein sequence ID" value="PZF81865.1"/>
    <property type="molecule type" value="Genomic_DNA"/>
</dbReference>
<protein>
    <submittedName>
        <fullName evidence="2">NAD(P)/FAD-dependent oxidoreductase</fullName>
    </submittedName>
</protein>
<feature type="domain" description="FAD-binding" evidence="1">
    <location>
        <begin position="3"/>
        <end position="172"/>
    </location>
</feature>
<dbReference type="InterPro" id="IPR002938">
    <property type="entry name" value="FAD-bd"/>
</dbReference>
<dbReference type="AlphaFoldDB" id="A0A2W2B3F8"/>
<sequence length="405" mass="42547">MAYDVIVVGARVAGAATALLLARAGLHVLAVDRVSFPSDAVSSHQVQVPAVARLARWGVLDRLVAAGTPPARAVRLDSGRVVLTGRYPAVDGVDALYSPRRTLLDAALVDAARAAGAEVRERFRVEDLVRRDGVVSGIRGRSGRGASVQELARLVIGADGKHSFIASAVGAEAYRSVPPRTFASYGYWSGVPLDGGELHHRAGLVAAAFPTNDNLSVVYVAAPLTEFGVARRDLPAHYLAGLDRCGDLGHRVRAGVLAERLRTTPDQPNLLRASWGPGWALAGDAGAVIDSVTAQGITHALADAESLAGAVIAGFGGTLPLASALAVRHRERDGRLRPMYDLTVRVAGLRPRRIDHALLAALARRPSEVGRFLGVLAGVVPADHYFTPRVVLPLIGSAAVDRLRG</sequence>